<keyword evidence="8" id="KW-0456">Lyase</keyword>
<dbReference type="InterPro" id="IPR058240">
    <property type="entry name" value="rSAM_sf"/>
</dbReference>
<comment type="cofactor">
    <cofactor evidence="5">
        <name>[4Fe-4S] cluster</name>
        <dbReference type="ChEBI" id="CHEBI:49883"/>
    </cofactor>
    <text evidence="5">Binds 1 [4Fe-4S] cluster. The cluster is coordinated with 3 cysteines and an exchangeable S-adenosyl-L-methionine.</text>
</comment>
<dbReference type="GO" id="GO:0051536">
    <property type="term" value="F:iron-sulfur cluster binding"/>
    <property type="evidence" value="ECO:0007669"/>
    <property type="project" value="UniProtKB-KW"/>
</dbReference>
<evidence type="ECO:0000313" key="8">
    <source>
        <dbReference type="EMBL" id="KUK66752.1"/>
    </source>
</evidence>
<dbReference type="SFLD" id="SFLDS00029">
    <property type="entry name" value="Radical_SAM"/>
    <property type="match status" value="1"/>
</dbReference>
<dbReference type="InterPro" id="IPR013785">
    <property type="entry name" value="Aldolase_TIM"/>
</dbReference>
<feature type="binding site" evidence="5">
    <location>
        <position position="82"/>
    </location>
    <ligand>
        <name>[4Fe-4S] cluster</name>
        <dbReference type="ChEBI" id="CHEBI:49883"/>
        <note>4Fe-4S-S-AdoMet</note>
    </ligand>
</feature>
<dbReference type="CDD" id="cd01335">
    <property type="entry name" value="Radical_SAM"/>
    <property type="match status" value="1"/>
</dbReference>
<dbReference type="AlphaFoldDB" id="A0A101GYE6"/>
<dbReference type="EMBL" id="DQBS01000110">
    <property type="protein sequence ID" value="HCO69836.1"/>
    <property type="molecule type" value="Genomic_DNA"/>
</dbReference>
<evidence type="ECO:0000256" key="3">
    <source>
        <dbReference type="ARBA" id="ARBA00023004"/>
    </source>
</evidence>
<proteinExistence type="predicted"/>
<evidence type="ECO:0000256" key="2">
    <source>
        <dbReference type="ARBA" id="ARBA00022723"/>
    </source>
</evidence>
<comment type="caution">
    <text evidence="8">The sequence shown here is derived from an EMBL/GenBank/DDBJ whole genome shotgun (WGS) entry which is preliminary data.</text>
</comment>
<protein>
    <submittedName>
        <fullName evidence="8">Pyruvate formate lyase activating protein-like uncharacterized Fe-S protein</fullName>
    </submittedName>
    <submittedName>
        <fullName evidence="7">Radical SAM protein</fullName>
    </submittedName>
</protein>
<dbReference type="PANTHER" id="PTHR43075">
    <property type="entry name" value="FORMATE LYASE ACTIVATING ENZYME, PUTATIVE (AFU_ORTHOLOGUE AFUA_2G15630)-RELATED"/>
    <property type="match status" value="1"/>
</dbReference>
<keyword evidence="2 5" id="KW-0479">Metal-binding</keyword>
<dbReference type="GO" id="GO:0046872">
    <property type="term" value="F:metal ion binding"/>
    <property type="evidence" value="ECO:0007669"/>
    <property type="project" value="UniProtKB-KW"/>
</dbReference>
<gene>
    <name evidence="7" type="ORF">DIT26_04510</name>
    <name evidence="8" type="ORF">XD86_1099</name>
    <name evidence="9" type="ORF">XE02_0993</name>
</gene>
<evidence type="ECO:0000256" key="5">
    <source>
        <dbReference type="PIRSR" id="PIRSR004869-50"/>
    </source>
</evidence>
<evidence type="ECO:0000313" key="11">
    <source>
        <dbReference type="Proteomes" id="UP000055014"/>
    </source>
</evidence>
<evidence type="ECO:0000313" key="10">
    <source>
        <dbReference type="Proteomes" id="UP000054260"/>
    </source>
</evidence>
<dbReference type="Proteomes" id="UP000055014">
    <property type="component" value="Unassembled WGS sequence"/>
</dbReference>
<keyword evidence="8" id="KW-0670">Pyruvate</keyword>
<keyword evidence="3 5" id="KW-0408">Iron</keyword>
<sequence length="308" mass="35494">MDSNVEKLDRVQKAIEKTRERLHSCDLCPKKCHVNRYETPGFCMQRIEPRVSATVLHFGEEPPLVKKGGAGAVFFSGCTMSCVYCQNFSFSQKNTGKDLSPEELSRYLIKIQKEGAVCLDLVTPTPNLYGFLRAYKLALEEGFALPLVFNTSGYEEVSILKLLDGIVDIYLSDIRYTDDEIGRRHSLVPDYWTVTKKAVKEMFRQTGAFREESMRGVIVRHLVLPERIAGTEEMAQFLAFELSSSVPVSLMSQYRPVYRAREFSELSRRITEEEYDYALDVIDRFGLTGWMQHFESKENYRAKPLRWD</sequence>
<dbReference type="Gene3D" id="3.20.20.70">
    <property type="entry name" value="Aldolase class I"/>
    <property type="match status" value="1"/>
</dbReference>
<dbReference type="GO" id="GO:0016829">
    <property type="term" value="F:lyase activity"/>
    <property type="evidence" value="ECO:0007669"/>
    <property type="project" value="UniProtKB-KW"/>
</dbReference>
<reference evidence="8" key="1">
    <citation type="journal article" date="2015" name="MBio">
        <title>Genome-resolved metagenomic analysis reveals roles for candidate phyla and other microbial community members in biogeochemical transformations in oil reservoirs.</title>
        <authorList>
            <person name="Hu P."/>
            <person name="Tom L."/>
            <person name="Singh A."/>
            <person name="Thomas B.C."/>
            <person name="Baker B.J."/>
            <person name="Piceno Y.M."/>
            <person name="Andersen G.L."/>
            <person name="Banfield J.F."/>
        </authorList>
    </citation>
    <scope>NUCLEOTIDE SEQUENCE [LARGE SCALE GENOMIC DNA]</scope>
    <source>
        <strain evidence="8">46_47</strain>
        <strain evidence="9">46_70</strain>
    </source>
</reference>
<dbReference type="Proteomes" id="UP000054260">
    <property type="component" value="Unassembled WGS sequence"/>
</dbReference>
<dbReference type="PATRIC" id="fig|1236046.5.peg.755"/>
<dbReference type="EMBL" id="LGGW01000085">
    <property type="protein sequence ID" value="KUK89518.1"/>
    <property type="molecule type" value="Genomic_DNA"/>
</dbReference>
<evidence type="ECO:0000256" key="4">
    <source>
        <dbReference type="ARBA" id="ARBA00023014"/>
    </source>
</evidence>
<dbReference type="EMBL" id="LGGH01000180">
    <property type="protein sequence ID" value="KUK66752.1"/>
    <property type="molecule type" value="Genomic_DNA"/>
</dbReference>
<accession>A0A101GYE6</accession>
<feature type="binding site" evidence="5">
    <location>
        <position position="78"/>
    </location>
    <ligand>
        <name>[4Fe-4S] cluster</name>
        <dbReference type="ChEBI" id="CHEBI:49883"/>
        <note>4Fe-4S-S-AdoMet</note>
    </ligand>
</feature>
<reference evidence="10 11" key="2">
    <citation type="journal article" date="2015" name="MBio">
        <title>Genome-Resolved Metagenomic Analysis Reveals Roles for Candidate Phyla and Other Microbial Community Members in Biogeochemical Transformations in Oil Reservoirs.</title>
        <authorList>
            <person name="Hu P."/>
            <person name="Tom L."/>
            <person name="Singh A."/>
            <person name="Thomas B.C."/>
            <person name="Baker B.J."/>
            <person name="Piceno Y.M."/>
            <person name="Andersen G.L."/>
            <person name="Banfield J.F."/>
        </authorList>
    </citation>
    <scope>NUCLEOTIDE SEQUENCE [LARGE SCALE GENOMIC DNA]</scope>
</reference>
<reference evidence="7 12" key="3">
    <citation type="journal article" date="2018" name="Nat. Biotechnol.">
        <title>A standardized bacterial taxonomy based on genome phylogeny substantially revises the tree of life.</title>
        <authorList>
            <person name="Parks D.H."/>
            <person name="Chuvochina M."/>
            <person name="Waite D.W."/>
            <person name="Rinke C."/>
            <person name="Skarshewski A."/>
            <person name="Chaumeil P.A."/>
            <person name="Hugenholtz P."/>
        </authorList>
    </citation>
    <scope>NUCLEOTIDE SEQUENCE [LARGE SCALE GENOMIC DNA]</scope>
    <source>
        <strain evidence="7">UBA9905</strain>
    </source>
</reference>
<evidence type="ECO:0000256" key="1">
    <source>
        <dbReference type="ARBA" id="ARBA00022691"/>
    </source>
</evidence>
<evidence type="ECO:0000259" key="6">
    <source>
        <dbReference type="Pfam" id="PF04055"/>
    </source>
</evidence>
<keyword evidence="4 5" id="KW-0411">Iron-sulfur</keyword>
<evidence type="ECO:0000313" key="12">
    <source>
        <dbReference type="Proteomes" id="UP000264215"/>
    </source>
</evidence>
<name>A0A101GYE6_9BACT</name>
<dbReference type="SFLD" id="SFLDG01099">
    <property type="entry name" value="Uncharacterised_Radical_SAM_Su"/>
    <property type="match status" value="1"/>
</dbReference>
<dbReference type="PANTHER" id="PTHR43075:SF1">
    <property type="entry name" value="FORMATE LYASE ACTIVATING ENZYME, PUTATIVE (AFU_ORTHOLOGUE AFUA_2G15630)-RELATED"/>
    <property type="match status" value="1"/>
</dbReference>
<feature type="domain" description="Radical SAM core" evidence="6">
    <location>
        <begin position="74"/>
        <end position="203"/>
    </location>
</feature>
<keyword evidence="1 5" id="KW-0949">S-adenosyl-L-methionine</keyword>
<dbReference type="InterPro" id="IPR016431">
    <property type="entry name" value="Pyrv-formate_lyase-activ_prd"/>
</dbReference>
<evidence type="ECO:0000313" key="9">
    <source>
        <dbReference type="EMBL" id="KUK89518.1"/>
    </source>
</evidence>
<dbReference type="PIRSF" id="PIRSF004869">
    <property type="entry name" value="PflX_prd"/>
    <property type="match status" value="1"/>
</dbReference>
<feature type="binding site" evidence="5">
    <location>
        <position position="85"/>
    </location>
    <ligand>
        <name>[4Fe-4S] cluster</name>
        <dbReference type="ChEBI" id="CHEBI:49883"/>
        <note>4Fe-4S-S-AdoMet</note>
    </ligand>
</feature>
<dbReference type="SUPFAM" id="SSF102114">
    <property type="entry name" value="Radical SAM enzymes"/>
    <property type="match status" value="1"/>
</dbReference>
<organism evidence="8 10">
    <name type="scientific">Mesotoga infera</name>
    <dbReference type="NCBI Taxonomy" id="1236046"/>
    <lineage>
        <taxon>Bacteria</taxon>
        <taxon>Thermotogati</taxon>
        <taxon>Thermotogota</taxon>
        <taxon>Thermotogae</taxon>
        <taxon>Kosmotogales</taxon>
        <taxon>Kosmotogaceae</taxon>
        <taxon>Mesotoga</taxon>
    </lineage>
</organism>
<dbReference type="InterPro" id="IPR040085">
    <property type="entry name" value="MJ0674-like"/>
</dbReference>
<evidence type="ECO:0000313" key="7">
    <source>
        <dbReference type="EMBL" id="HCO69836.1"/>
    </source>
</evidence>
<dbReference type="Pfam" id="PF04055">
    <property type="entry name" value="Radical_SAM"/>
    <property type="match status" value="1"/>
</dbReference>
<dbReference type="InterPro" id="IPR007197">
    <property type="entry name" value="rSAM"/>
</dbReference>
<dbReference type="Proteomes" id="UP000264215">
    <property type="component" value="Unassembled WGS sequence"/>
</dbReference>